<feature type="signal peptide" evidence="5">
    <location>
        <begin position="1"/>
        <end position="22"/>
    </location>
</feature>
<dbReference type="InterPro" id="IPR020904">
    <property type="entry name" value="Sc_DH/Rdtase_CS"/>
</dbReference>
<dbReference type="OrthoDB" id="37659at2759"/>
<dbReference type="Proteomes" id="UP000054279">
    <property type="component" value="Unassembled WGS sequence"/>
</dbReference>
<sequence>MSLHHLLWLAPLAALLIDQARRGLLQRKPRLPPAQERVLILGASSGIGRAIAHLYAARGARICILARREDRLHSVRDECEAIRAKAHTTDDTDILAIVADFSDPISLVNVRDRIVKEWNGLDTLIINAGVSALQPLLAVVGLETHQTTVNELPGLAGLIRVRDVAAAAIRGNFTGPLLSLAAFIPLLENSSSRPATLLVSSVAAVIPAPTRTLYAASKAASLVLFQSLSIEHPEVKFTAVLPATVEGDFRASAVDGGLVRENLTKCLKREHVAQACIDAVDAGTRTVWLPLLYRIFHFLYWITPDAVDQGARKKYNFSKK</sequence>
<protein>
    <recommendedName>
        <fullName evidence="8">NAD(P)-binding protein</fullName>
    </recommendedName>
</protein>
<proteinExistence type="inferred from homology"/>
<gene>
    <name evidence="6" type="ORF">M422DRAFT_53094</name>
</gene>
<comment type="function">
    <text evidence="4">Putative oxidoreductase.</text>
</comment>
<dbReference type="EMBL" id="KN837232">
    <property type="protein sequence ID" value="KIJ32092.1"/>
    <property type="molecule type" value="Genomic_DNA"/>
</dbReference>
<keyword evidence="3" id="KW-0560">Oxidoreductase</keyword>
<evidence type="ECO:0008006" key="8">
    <source>
        <dbReference type="Google" id="ProtNLM"/>
    </source>
</evidence>
<evidence type="ECO:0000256" key="1">
    <source>
        <dbReference type="ARBA" id="ARBA00006484"/>
    </source>
</evidence>
<evidence type="ECO:0000313" key="7">
    <source>
        <dbReference type="Proteomes" id="UP000054279"/>
    </source>
</evidence>
<evidence type="ECO:0000313" key="6">
    <source>
        <dbReference type="EMBL" id="KIJ32092.1"/>
    </source>
</evidence>
<dbReference type="PANTHER" id="PTHR44196">
    <property type="entry name" value="DEHYDROGENASE/REDUCTASE SDR FAMILY MEMBER 7B"/>
    <property type="match status" value="1"/>
</dbReference>
<keyword evidence="5" id="KW-0732">Signal</keyword>
<reference evidence="6 7" key="1">
    <citation type="submission" date="2014-06" db="EMBL/GenBank/DDBJ databases">
        <title>Evolutionary Origins and Diversification of the Mycorrhizal Mutualists.</title>
        <authorList>
            <consortium name="DOE Joint Genome Institute"/>
            <consortium name="Mycorrhizal Genomics Consortium"/>
            <person name="Kohler A."/>
            <person name="Kuo A."/>
            <person name="Nagy L.G."/>
            <person name="Floudas D."/>
            <person name="Copeland A."/>
            <person name="Barry K.W."/>
            <person name="Cichocki N."/>
            <person name="Veneault-Fourrey C."/>
            <person name="LaButti K."/>
            <person name="Lindquist E.A."/>
            <person name="Lipzen A."/>
            <person name="Lundell T."/>
            <person name="Morin E."/>
            <person name="Murat C."/>
            <person name="Riley R."/>
            <person name="Ohm R."/>
            <person name="Sun H."/>
            <person name="Tunlid A."/>
            <person name="Henrissat B."/>
            <person name="Grigoriev I.V."/>
            <person name="Hibbett D.S."/>
            <person name="Martin F."/>
        </authorList>
    </citation>
    <scope>NUCLEOTIDE SEQUENCE [LARGE SCALE GENOMIC DNA]</scope>
    <source>
        <strain evidence="6 7">SS14</strain>
    </source>
</reference>
<accession>A0A0C9USB3</accession>
<dbReference type="Gene3D" id="3.40.50.720">
    <property type="entry name" value="NAD(P)-binding Rossmann-like Domain"/>
    <property type="match status" value="1"/>
</dbReference>
<dbReference type="Pfam" id="PF00106">
    <property type="entry name" value="adh_short"/>
    <property type="match status" value="1"/>
</dbReference>
<dbReference type="PROSITE" id="PS00061">
    <property type="entry name" value="ADH_SHORT"/>
    <property type="match status" value="1"/>
</dbReference>
<feature type="chain" id="PRO_5002214464" description="NAD(P)-binding protein" evidence="5">
    <location>
        <begin position="23"/>
        <end position="320"/>
    </location>
</feature>
<dbReference type="HOGENOM" id="CLU_056799_1_0_1"/>
<keyword evidence="7" id="KW-1185">Reference proteome</keyword>
<evidence type="ECO:0000256" key="3">
    <source>
        <dbReference type="ARBA" id="ARBA00023002"/>
    </source>
</evidence>
<comment type="similarity">
    <text evidence="1">Belongs to the short-chain dehydrogenases/reductases (SDR) family.</text>
</comment>
<keyword evidence="2" id="KW-0521">NADP</keyword>
<name>A0A0C9USB3_SPHS4</name>
<evidence type="ECO:0000256" key="5">
    <source>
        <dbReference type="SAM" id="SignalP"/>
    </source>
</evidence>
<dbReference type="SUPFAM" id="SSF51735">
    <property type="entry name" value="NAD(P)-binding Rossmann-fold domains"/>
    <property type="match status" value="1"/>
</dbReference>
<dbReference type="AlphaFoldDB" id="A0A0C9USB3"/>
<dbReference type="PRINTS" id="PR00081">
    <property type="entry name" value="GDHRDH"/>
</dbReference>
<organism evidence="6 7">
    <name type="scientific">Sphaerobolus stellatus (strain SS14)</name>
    <dbReference type="NCBI Taxonomy" id="990650"/>
    <lineage>
        <taxon>Eukaryota</taxon>
        <taxon>Fungi</taxon>
        <taxon>Dikarya</taxon>
        <taxon>Basidiomycota</taxon>
        <taxon>Agaricomycotina</taxon>
        <taxon>Agaricomycetes</taxon>
        <taxon>Phallomycetidae</taxon>
        <taxon>Geastrales</taxon>
        <taxon>Sphaerobolaceae</taxon>
        <taxon>Sphaerobolus</taxon>
    </lineage>
</organism>
<dbReference type="GO" id="GO:0016020">
    <property type="term" value="C:membrane"/>
    <property type="evidence" value="ECO:0007669"/>
    <property type="project" value="TreeGrafter"/>
</dbReference>
<dbReference type="GO" id="GO:0016491">
    <property type="term" value="F:oxidoreductase activity"/>
    <property type="evidence" value="ECO:0007669"/>
    <property type="project" value="UniProtKB-KW"/>
</dbReference>
<dbReference type="InterPro" id="IPR002347">
    <property type="entry name" value="SDR_fam"/>
</dbReference>
<evidence type="ECO:0000256" key="4">
    <source>
        <dbReference type="ARBA" id="ARBA00037096"/>
    </source>
</evidence>
<dbReference type="InterPro" id="IPR036291">
    <property type="entry name" value="NAD(P)-bd_dom_sf"/>
</dbReference>
<evidence type="ECO:0000256" key="2">
    <source>
        <dbReference type="ARBA" id="ARBA00022857"/>
    </source>
</evidence>
<dbReference type="PANTHER" id="PTHR44196:SF1">
    <property type="entry name" value="DEHYDROGENASE_REDUCTASE SDR FAMILY MEMBER 7B"/>
    <property type="match status" value="1"/>
</dbReference>